<dbReference type="RefSeq" id="WP_052085448.1">
    <property type="nucleotide sequence ID" value="NZ_CP096650.1"/>
</dbReference>
<evidence type="ECO:0000259" key="3">
    <source>
        <dbReference type="Pfam" id="PF14512"/>
    </source>
</evidence>
<evidence type="ECO:0000256" key="2">
    <source>
        <dbReference type="ARBA" id="ARBA00023002"/>
    </source>
</evidence>
<name>A0A2U1E2H5_9FIRM</name>
<dbReference type="InterPro" id="IPR029478">
    <property type="entry name" value="TM1586_NiRdase"/>
</dbReference>
<reference evidence="4 5" key="1">
    <citation type="submission" date="2018-04" db="EMBL/GenBank/DDBJ databases">
        <title>Genomic Encyclopedia of Type Strains, Phase IV (KMG-IV): sequencing the most valuable type-strain genomes for metagenomic binning, comparative biology and taxonomic classification.</title>
        <authorList>
            <person name="Goeker M."/>
        </authorList>
    </citation>
    <scope>NUCLEOTIDE SEQUENCE [LARGE SCALE GENOMIC DNA]</scope>
    <source>
        <strain evidence="4 5">DSM 20705</strain>
    </source>
</reference>
<comment type="caution">
    <text evidence="4">The sequence shown here is derived from an EMBL/GenBank/DDBJ whole genome shotgun (WGS) entry which is preliminary data.</text>
</comment>
<accession>A0A2U1E2H5</accession>
<evidence type="ECO:0000313" key="5">
    <source>
        <dbReference type="Proteomes" id="UP000245793"/>
    </source>
</evidence>
<dbReference type="Proteomes" id="UP000245793">
    <property type="component" value="Unassembled WGS sequence"/>
</dbReference>
<comment type="similarity">
    <text evidence="1">Belongs to the nitroreductase family.</text>
</comment>
<evidence type="ECO:0000256" key="1">
    <source>
        <dbReference type="ARBA" id="ARBA00007118"/>
    </source>
</evidence>
<sequence>MLISNFLTSRKSDRHFKNKKINKDSLSRLEQVFNLMDNESVSFKLYENGKDVFEALDGHAGYNGVMIEAPAYITVTFKGDSNKDKVVGMYKAEDVISLLEKEGLGSCWIGLFNTSESVKEKAFQNKDANLILAVGYPKPKNPFVQEEKSERLPVEDIVFSEEIGNPISIDELEQLGLDDVFYYARFAPSTLNSQSWRFVIRQNQVVLYLKEVNGKLYYEDMGIIMYYFEQMYNMTFHKGEWKLEDNFVMHDGYVKIATMNI</sequence>
<dbReference type="PANTHER" id="PTHR43673:SF10">
    <property type="entry name" value="NADH DEHYDROGENASE_NAD(P)H NITROREDUCTASE XCC3605-RELATED"/>
    <property type="match status" value="1"/>
</dbReference>
<organism evidence="4 5">
    <name type="scientific">Ezakiella coagulans</name>
    <dbReference type="NCBI Taxonomy" id="46507"/>
    <lineage>
        <taxon>Bacteria</taxon>
        <taxon>Bacillati</taxon>
        <taxon>Bacillota</taxon>
        <taxon>Tissierellia</taxon>
        <taxon>Ezakiella</taxon>
    </lineage>
</organism>
<dbReference type="PANTHER" id="PTHR43673">
    <property type="entry name" value="NAD(P)H NITROREDUCTASE YDGI-RELATED"/>
    <property type="match status" value="1"/>
</dbReference>
<feature type="domain" description="Putative nitroreductase TM1586" evidence="3">
    <location>
        <begin position="7"/>
        <end position="231"/>
    </location>
</feature>
<keyword evidence="2" id="KW-0560">Oxidoreductase</keyword>
<dbReference type="AlphaFoldDB" id="A0A2U1E2H5"/>
<dbReference type="GO" id="GO:0016491">
    <property type="term" value="F:oxidoreductase activity"/>
    <property type="evidence" value="ECO:0007669"/>
    <property type="project" value="UniProtKB-KW"/>
</dbReference>
<dbReference type="Pfam" id="PF14512">
    <property type="entry name" value="TM1586_NiRdase"/>
    <property type="match status" value="1"/>
</dbReference>
<keyword evidence="5" id="KW-1185">Reference proteome</keyword>
<dbReference type="Gene3D" id="3.40.109.30">
    <property type="entry name" value="putative nitroreductase (tm1586), domain 2"/>
    <property type="match status" value="1"/>
</dbReference>
<proteinExistence type="inferred from homology"/>
<dbReference type="SUPFAM" id="SSF55469">
    <property type="entry name" value="FMN-dependent nitroreductase-like"/>
    <property type="match status" value="2"/>
</dbReference>
<dbReference type="InterPro" id="IPR000415">
    <property type="entry name" value="Nitroreductase-like"/>
</dbReference>
<protein>
    <submittedName>
        <fullName evidence="4">Nitroreductase</fullName>
    </submittedName>
</protein>
<gene>
    <name evidence="4" type="ORF">C7381_10628</name>
</gene>
<dbReference type="EMBL" id="QEKV01000006">
    <property type="protein sequence ID" value="PVY94156.1"/>
    <property type="molecule type" value="Genomic_DNA"/>
</dbReference>
<dbReference type="Gene3D" id="3.40.109.10">
    <property type="entry name" value="NADH Oxidase"/>
    <property type="match status" value="1"/>
</dbReference>
<evidence type="ECO:0000313" key="4">
    <source>
        <dbReference type="EMBL" id="PVY94156.1"/>
    </source>
</evidence>